<accession>A0A1L7V640</accession>
<sequence length="132" mass="14234">MVGLGPRRPPSRKGTYTEMLSLAILCYDVPATEKLYNSLFGSINSCWPRAVACPRRGSSLGGAEPAKMRRDDDVSPSSATFLVTSLGGKTKSSSRVTTVKKAVVRDREPSSLALGAQPRIGDNNDNRMCMQL</sequence>
<evidence type="ECO:0000313" key="2">
    <source>
        <dbReference type="EMBL" id="CZR34755.1"/>
    </source>
</evidence>
<name>A0A1L7V640_FUSPR</name>
<dbReference type="VEuPathDB" id="FungiDB:FPRO_01124"/>
<comment type="caution">
    <text evidence="2">The sequence shown here is derived from an EMBL/GenBank/DDBJ whole genome shotgun (WGS) entry which is preliminary data.</text>
</comment>
<dbReference type="EMBL" id="FJOF01000001">
    <property type="protein sequence ID" value="CZR34755.1"/>
    <property type="molecule type" value="Genomic_DNA"/>
</dbReference>
<feature type="region of interest" description="Disordered" evidence="1">
    <location>
        <begin position="56"/>
        <end position="75"/>
    </location>
</feature>
<protein>
    <submittedName>
        <fullName evidence="2">Uncharacterized protein</fullName>
    </submittedName>
</protein>
<organism evidence="2 3">
    <name type="scientific">Fusarium proliferatum (strain ET1)</name>
    <name type="common">Orchid endophyte fungus</name>
    <dbReference type="NCBI Taxonomy" id="1227346"/>
    <lineage>
        <taxon>Eukaryota</taxon>
        <taxon>Fungi</taxon>
        <taxon>Dikarya</taxon>
        <taxon>Ascomycota</taxon>
        <taxon>Pezizomycotina</taxon>
        <taxon>Sordariomycetes</taxon>
        <taxon>Hypocreomycetidae</taxon>
        <taxon>Hypocreales</taxon>
        <taxon>Nectriaceae</taxon>
        <taxon>Fusarium</taxon>
        <taxon>Fusarium fujikuroi species complex</taxon>
    </lineage>
</organism>
<dbReference type="Proteomes" id="UP000183971">
    <property type="component" value="Unassembled WGS sequence"/>
</dbReference>
<reference evidence="3" key="1">
    <citation type="journal article" date="2016" name="Genome Biol. Evol.">
        <title>Comparative 'omics' of the Fusarium fujikuroi species complex highlights differences in genetic potential and metabolite synthesis.</title>
        <authorList>
            <person name="Niehaus E.-M."/>
            <person name="Muensterkoetter M."/>
            <person name="Proctor R.H."/>
            <person name="Brown D.W."/>
            <person name="Sharon A."/>
            <person name="Idan Y."/>
            <person name="Oren-Young L."/>
            <person name="Sieber C.M."/>
            <person name="Novak O."/>
            <person name="Pencik A."/>
            <person name="Tarkowska D."/>
            <person name="Hromadova K."/>
            <person name="Freeman S."/>
            <person name="Maymon M."/>
            <person name="Elazar M."/>
            <person name="Youssef S.A."/>
            <person name="El-Shabrawy E.S.M."/>
            <person name="Shalaby A.B.A."/>
            <person name="Houterman P."/>
            <person name="Brock N.L."/>
            <person name="Burkhardt I."/>
            <person name="Tsavkelova E.A."/>
            <person name="Dickschat J.S."/>
            <person name="Galuszka P."/>
            <person name="Gueldener U."/>
            <person name="Tudzynski B."/>
        </authorList>
    </citation>
    <scope>NUCLEOTIDE SEQUENCE [LARGE SCALE GENOMIC DNA]</scope>
    <source>
        <strain evidence="3">ET1</strain>
    </source>
</reference>
<proteinExistence type="predicted"/>
<evidence type="ECO:0000256" key="1">
    <source>
        <dbReference type="SAM" id="MobiDB-lite"/>
    </source>
</evidence>
<gene>
    <name evidence="2" type="ORF">FPRO_01124</name>
</gene>
<dbReference type="AlphaFoldDB" id="A0A1L7V640"/>
<dbReference type="RefSeq" id="XP_031075348.1">
    <property type="nucleotide sequence ID" value="XM_031218815.1"/>
</dbReference>
<evidence type="ECO:0000313" key="3">
    <source>
        <dbReference type="Proteomes" id="UP000183971"/>
    </source>
</evidence>
<keyword evidence="3" id="KW-1185">Reference proteome</keyword>
<dbReference type="GeneID" id="42046012"/>